<feature type="transmembrane region" description="Helical" evidence="6">
    <location>
        <begin position="353"/>
        <end position="372"/>
    </location>
</feature>
<dbReference type="InterPro" id="IPR036259">
    <property type="entry name" value="MFS_trans_sf"/>
</dbReference>
<dbReference type="GO" id="GO:0000329">
    <property type="term" value="C:fungal-type vacuole membrane"/>
    <property type="evidence" value="ECO:0007669"/>
    <property type="project" value="TreeGrafter"/>
</dbReference>
<keyword evidence="3 6" id="KW-1133">Transmembrane helix</keyword>
<comment type="subcellular location">
    <subcellularLocation>
        <location evidence="1">Membrane</location>
        <topology evidence="1">Multi-pass membrane protein</topology>
    </subcellularLocation>
</comment>
<dbReference type="Pfam" id="PF07690">
    <property type="entry name" value="MFS_1"/>
    <property type="match status" value="1"/>
</dbReference>
<evidence type="ECO:0000256" key="4">
    <source>
        <dbReference type="ARBA" id="ARBA00023136"/>
    </source>
</evidence>
<feature type="transmembrane region" description="Helical" evidence="6">
    <location>
        <begin position="168"/>
        <end position="195"/>
    </location>
</feature>
<dbReference type="PANTHER" id="PTHR23501">
    <property type="entry name" value="MAJOR FACILITATOR SUPERFAMILY"/>
    <property type="match status" value="1"/>
</dbReference>
<dbReference type="PANTHER" id="PTHR23501:SF33">
    <property type="entry name" value="MAJOR FACILITATOR SUPERFAMILY (MFS) PROFILE DOMAIN-CONTAINING PROTEIN"/>
    <property type="match status" value="1"/>
</dbReference>
<feature type="transmembrane region" description="Helical" evidence="6">
    <location>
        <begin position="473"/>
        <end position="495"/>
    </location>
</feature>
<name>A0A319CTM7_9EURO</name>
<dbReference type="PROSITE" id="PS50850">
    <property type="entry name" value="MFS"/>
    <property type="match status" value="1"/>
</dbReference>
<dbReference type="SUPFAM" id="SSF103473">
    <property type="entry name" value="MFS general substrate transporter"/>
    <property type="match status" value="1"/>
</dbReference>
<dbReference type="Gene3D" id="1.20.1250.20">
    <property type="entry name" value="MFS general substrate transporter like domains"/>
    <property type="match status" value="1"/>
</dbReference>
<feature type="transmembrane region" description="Helical" evidence="6">
    <location>
        <begin position="125"/>
        <end position="148"/>
    </location>
</feature>
<gene>
    <name evidence="8" type="ORF">BO82DRAFT_420993</name>
</gene>
<dbReference type="STRING" id="1448315.A0A319CTM7"/>
<dbReference type="Proteomes" id="UP000248340">
    <property type="component" value="Unassembled WGS sequence"/>
</dbReference>
<keyword evidence="4 6" id="KW-0472">Membrane</keyword>
<dbReference type="EMBL" id="KZ821724">
    <property type="protein sequence ID" value="PYH78948.1"/>
    <property type="molecule type" value="Genomic_DNA"/>
</dbReference>
<organism evidence="8 9">
    <name type="scientific">Aspergillus uvarum CBS 121591</name>
    <dbReference type="NCBI Taxonomy" id="1448315"/>
    <lineage>
        <taxon>Eukaryota</taxon>
        <taxon>Fungi</taxon>
        <taxon>Dikarya</taxon>
        <taxon>Ascomycota</taxon>
        <taxon>Pezizomycotina</taxon>
        <taxon>Eurotiomycetes</taxon>
        <taxon>Eurotiomycetidae</taxon>
        <taxon>Eurotiales</taxon>
        <taxon>Aspergillaceae</taxon>
        <taxon>Aspergillus</taxon>
        <taxon>Aspergillus subgen. Circumdati</taxon>
    </lineage>
</organism>
<proteinExistence type="predicted"/>
<evidence type="ECO:0000256" key="3">
    <source>
        <dbReference type="ARBA" id="ARBA00022989"/>
    </source>
</evidence>
<keyword evidence="9" id="KW-1185">Reference proteome</keyword>
<accession>A0A319CTM7</accession>
<evidence type="ECO:0000256" key="2">
    <source>
        <dbReference type="ARBA" id="ARBA00022692"/>
    </source>
</evidence>
<dbReference type="GeneID" id="37142888"/>
<evidence type="ECO:0000256" key="6">
    <source>
        <dbReference type="SAM" id="Phobius"/>
    </source>
</evidence>
<dbReference type="AlphaFoldDB" id="A0A319CTM7"/>
<dbReference type="VEuPathDB" id="FungiDB:BO82DRAFT_420993"/>
<keyword evidence="2 6" id="KW-0812">Transmembrane</keyword>
<evidence type="ECO:0000256" key="1">
    <source>
        <dbReference type="ARBA" id="ARBA00004141"/>
    </source>
</evidence>
<feature type="transmembrane region" description="Helical" evidence="6">
    <location>
        <begin position="216"/>
        <end position="236"/>
    </location>
</feature>
<feature type="region of interest" description="Disordered" evidence="5">
    <location>
        <begin position="1"/>
        <end position="34"/>
    </location>
</feature>
<feature type="transmembrane region" description="Helical" evidence="6">
    <location>
        <begin position="95"/>
        <end position="113"/>
    </location>
</feature>
<feature type="transmembrane region" description="Helical" evidence="6">
    <location>
        <begin position="321"/>
        <end position="341"/>
    </location>
</feature>
<dbReference type="OrthoDB" id="6770063at2759"/>
<protein>
    <submittedName>
        <fullName evidence="8">MFS transporter</fullName>
    </submittedName>
</protein>
<feature type="compositionally biased region" description="Polar residues" evidence="5">
    <location>
        <begin position="14"/>
        <end position="26"/>
    </location>
</feature>
<feature type="transmembrane region" description="Helical" evidence="6">
    <location>
        <begin position="288"/>
        <end position="309"/>
    </location>
</feature>
<dbReference type="InterPro" id="IPR011701">
    <property type="entry name" value="MFS"/>
</dbReference>
<sequence>MSPSERTGLLAGSVNESEPTGPNSAESPKDNAGGTNNSTRLTIFIAYLGAFLASSDESVFHELAKGPWLVTGYNLGYCIALPINGTLADTWGRKLSMLIGYSFFGLGCLISSTSPAMTGLVAGRFVSGAGAAGMTITISIIITDLAAPRDVALLRSYTNVVAMIGRGLGAPLGSIAFAGQLPLIVLCLVLSRVYFPNQPRESAQSQGSHGGKVKQLDYIGIATFATAILALLLAMTVAGQDGGKMSHIYLWMVTFALAATLFVFNEILWARRPLVPLSLVTKGIGQYWLVELVLFCGRTGLVATITQYLSQVKRVPEATASMFLVFCTMGLAVSSMASGFAIQRTKRYKKRGIYAAVISVISSILLFFSWHFDHPVAESLLVIPMSTPIGIIISGEFIGMSNRAPPEILASSVGAYYLSQQLGSIMGAAMGPLIVRTGFKYDIAGRLNEQVETEYVNTLPEDIQRVVRSSLGYGYQFVPVLATVTVALYVPSLVLTREQSVE</sequence>
<dbReference type="RefSeq" id="XP_025489148.1">
    <property type="nucleotide sequence ID" value="XM_025640146.1"/>
</dbReference>
<evidence type="ECO:0000313" key="9">
    <source>
        <dbReference type="Proteomes" id="UP000248340"/>
    </source>
</evidence>
<evidence type="ECO:0000259" key="7">
    <source>
        <dbReference type="PROSITE" id="PS50850"/>
    </source>
</evidence>
<feature type="transmembrane region" description="Helical" evidence="6">
    <location>
        <begin position="248"/>
        <end position="268"/>
    </location>
</feature>
<feature type="domain" description="Major facilitator superfamily (MFS) profile" evidence="7">
    <location>
        <begin position="1"/>
        <end position="500"/>
    </location>
</feature>
<evidence type="ECO:0000256" key="5">
    <source>
        <dbReference type="SAM" id="MobiDB-lite"/>
    </source>
</evidence>
<reference evidence="8 9" key="1">
    <citation type="submission" date="2016-12" db="EMBL/GenBank/DDBJ databases">
        <title>The genomes of Aspergillus section Nigri reveals drivers in fungal speciation.</title>
        <authorList>
            <consortium name="DOE Joint Genome Institute"/>
            <person name="Vesth T.C."/>
            <person name="Nybo J."/>
            <person name="Theobald S."/>
            <person name="Brandl J."/>
            <person name="Frisvad J.C."/>
            <person name="Nielsen K.F."/>
            <person name="Lyhne E.K."/>
            <person name="Kogle M.E."/>
            <person name="Kuo A."/>
            <person name="Riley R."/>
            <person name="Clum A."/>
            <person name="Nolan M."/>
            <person name="Lipzen A."/>
            <person name="Salamov A."/>
            <person name="Henrissat B."/>
            <person name="Wiebenga A."/>
            <person name="De Vries R.P."/>
            <person name="Grigoriev I.V."/>
            <person name="Mortensen U.H."/>
            <person name="Andersen M.R."/>
            <person name="Baker S.E."/>
        </authorList>
    </citation>
    <scope>NUCLEOTIDE SEQUENCE [LARGE SCALE GENOMIC DNA]</scope>
    <source>
        <strain evidence="8 9">CBS 121591</strain>
    </source>
</reference>
<dbReference type="InterPro" id="IPR020846">
    <property type="entry name" value="MFS_dom"/>
</dbReference>
<dbReference type="GO" id="GO:0015174">
    <property type="term" value="F:basic amino acid transmembrane transporter activity"/>
    <property type="evidence" value="ECO:0007669"/>
    <property type="project" value="TreeGrafter"/>
</dbReference>
<evidence type="ECO:0000313" key="8">
    <source>
        <dbReference type="EMBL" id="PYH78948.1"/>
    </source>
</evidence>